<comment type="caution">
    <text evidence="1">The sequence shown here is derived from an EMBL/GenBank/DDBJ whole genome shotgun (WGS) entry which is preliminary data.</text>
</comment>
<keyword evidence="2" id="KW-1185">Reference proteome</keyword>
<reference evidence="1 2" key="1">
    <citation type="journal article" date="2014" name="Int. J. Syst. Evol. Microbiol.">
        <title>Complete genome sequence of Corynebacterium casei LMG S-19264T (=DSM 44701T), isolated from a smear-ripened cheese.</title>
        <authorList>
            <consortium name="US DOE Joint Genome Institute (JGI-PGF)"/>
            <person name="Walter F."/>
            <person name="Albersmeier A."/>
            <person name="Kalinowski J."/>
            <person name="Ruckert C."/>
        </authorList>
    </citation>
    <scope>NUCLEOTIDE SEQUENCE [LARGE SCALE GENOMIC DNA]</scope>
    <source>
        <strain evidence="1 2">CGMCC 1.12976</strain>
    </source>
</reference>
<evidence type="ECO:0000313" key="1">
    <source>
        <dbReference type="EMBL" id="GGF21205.1"/>
    </source>
</evidence>
<accession>A0A917EWB4</accession>
<dbReference type="AlphaFoldDB" id="A0A917EWB4"/>
<sequence length="82" mass="8612">MPAFTSTPLTISWTSTGGTKAYLGVDTTDAQAEPFESVNPDSGSNQDIDYQCYDSHTYTLTVVGSDGSTASKTVTVSNIGDH</sequence>
<dbReference type="Proteomes" id="UP000598775">
    <property type="component" value="Unassembled WGS sequence"/>
</dbReference>
<name>A0A917EWB4_9MICO</name>
<protein>
    <submittedName>
        <fullName evidence="1">Uncharacterized protein</fullName>
    </submittedName>
</protein>
<gene>
    <name evidence="1" type="ORF">GCM10011399_13590</name>
</gene>
<evidence type="ECO:0000313" key="2">
    <source>
        <dbReference type="Proteomes" id="UP000598775"/>
    </source>
</evidence>
<organism evidence="1 2">
    <name type="scientific">Subtercola lobariae</name>
    <dbReference type="NCBI Taxonomy" id="1588641"/>
    <lineage>
        <taxon>Bacteria</taxon>
        <taxon>Bacillati</taxon>
        <taxon>Actinomycetota</taxon>
        <taxon>Actinomycetes</taxon>
        <taxon>Micrococcales</taxon>
        <taxon>Microbacteriaceae</taxon>
        <taxon>Subtercola</taxon>
    </lineage>
</organism>
<dbReference type="EMBL" id="BMGP01000002">
    <property type="protein sequence ID" value="GGF21205.1"/>
    <property type="molecule type" value="Genomic_DNA"/>
</dbReference>
<proteinExistence type="predicted"/>